<gene>
    <name evidence="7" type="ORF">NMK71_04410</name>
</gene>
<dbReference type="Proteomes" id="UP001152599">
    <property type="component" value="Unassembled WGS sequence"/>
</dbReference>
<keyword evidence="8" id="KW-1185">Reference proteome</keyword>
<dbReference type="InterPro" id="IPR019307">
    <property type="entry name" value="RNA-bd_AU-1/RNase_E/G"/>
</dbReference>
<name>A0A9X4MWZ8_9FLAO</name>
<dbReference type="GO" id="GO:0004540">
    <property type="term" value="F:RNA nuclease activity"/>
    <property type="evidence" value="ECO:0007669"/>
    <property type="project" value="InterPro"/>
</dbReference>
<organism evidence="7 8">
    <name type="scientific">Profundicola chukchiensis</name>
    <dbReference type="NCBI Taxonomy" id="2961959"/>
    <lineage>
        <taxon>Bacteria</taxon>
        <taxon>Pseudomonadati</taxon>
        <taxon>Bacteroidota</taxon>
        <taxon>Flavobacteriia</taxon>
        <taxon>Flavobacteriales</taxon>
        <taxon>Weeksellaceae</taxon>
        <taxon>Profundicola</taxon>
    </lineage>
</organism>
<dbReference type="GO" id="GO:0016787">
    <property type="term" value="F:hydrolase activity"/>
    <property type="evidence" value="ECO:0007669"/>
    <property type="project" value="UniProtKB-KW"/>
</dbReference>
<comment type="caution">
    <text evidence="7">The sequence shown here is derived from an EMBL/GenBank/DDBJ whole genome shotgun (WGS) entry which is preliminary data.</text>
</comment>
<dbReference type="InterPro" id="IPR003029">
    <property type="entry name" value="S1_domain"/>
</dbReference>
<dbReference type="AlphaFoldDB" id="A0A9X4MWZ8"/>
<dbReference type="GO" id="GO:0003723">
    <property type="term" value="F:RNA binding"/>
    <property type="evidence" value="ECO:0007669"/>
    <property type="project" value="UniProtKB-KW"/>
</dbReference>
<evidence type="ECO:0000256" key="5">
    <source>
        <dbReference type="ARBA" id="ARBA00022884"/>
    </source>
</evidence>
<dbReference type="SMART" id="SM00316">
    <property type="entry name" value="S1"/>
    <property type="match status" value="1"/>
</dbReference>
<dbReference type="Gene3D" id="2.40.50.140">
    <property type="entry name" value="Nucleic acid-binding proteins"/>
    <property type="match status" value="1"/>
</dbReference>
<dbReference type="InterPro" id="IPR012340">
    <property type="entry name" value="NA-bd_OB-fold"/>
</dbReference>
<feature type="domain" description="S1 motif" evidence="6">
    <location>
        <begin position="37"/>
        <end position="141"/>
    </location>
</feature>
<dbReference type="NCBIfam" id="TIGR00757">
    <property type="entry name" value="RNaseEG"/>
    <property type="match status" value="1"/>
</dbReference>
<proteinExistence type="predicted"/>
<evidence type="ECO:0000259" key="6">
    <source>
        <dbReference type="SMART" id="SM00316"/>
    </source>
</evidence>
<dbReference type="Pfam" id="PF10150">
    <property type="entry name" value="RNase_E_G"/>
    <property type="match status" value="1"/>
</dbReference>
<keyword evidence="4" id="KW-0460">Magnesium</keyword>
<evidence type="ECO:0000256" key="3">
    <source>
        <dbReference type="ARBA" id="ARBA00022801"/>
    </source>
</evidence>
<evidence type="ECO:0000313" key="7">
    <source>
        <dbReference type="EMBL" id="MDG4945648.1"/>
    </source>
</evidence>
<dbReference type="InterPro" id="IPR004659">
    <property type="entry name" value="RNase_E/G"/>
</dbReference>
<dbReference type="EMBL" id="JANCMU010000001">
    <property type="protein sequence ID" value="MDG4945648.1"/>
    <property type="molecule type" value="Genomic_DNA"/>
</dbReference>
<comment type="cofactor">
    <cofactor evidence="1">
        <name>Mg(2+)</name>
        <dbReference type="ChEBI" id="CHEBI:18420"/>
    </cofactor>
</comment>
<evidence type="ECO:0000256" key="4">
    <source>
        <dbReference type="ARBA" id="ARBA00022842"/>
    </source>
</evidence>
<dbReference type="SUPFAM" id="SSF50249">
    <property type="entry name" value="Nucleic acid-binding proteins"/>
    <property type="match status" value="1"/>
</dbReference>
<keyword evidence="3" id="KW-0378">Hydrolase</keyword>
<evidence type="ECO:0000313" key="8">
    <source>
        <dbReference type="Proteomes" id="UP001152599"/>
    </source>
</evidence>
<dbReference type="GO" id="GO:0005737">
    <property type="term" value="C:cytoplasm"/>
    <property type="evidence" value="ECO:0007669"/>
    <property type="project" value="TreeGrafter"/>
</dbReference>
<accession>A0A9X4MWZ8</accession>
<dbReference type="PANTHER" id="PTHR30001:SF0">
    <property type="entry name" value="RIBONUCLEASE G"/>
    <property type="match status" value="1"/>
</dbReference>
<evidence type="ECO:0000256" key="1">
    <source>
        <dbReference type="ARBA" id="ARBA00001946"/>
    </source>
</evidence>
<dbReference type="PANTHER" id="PTHR30001">
    <property type="entry name" value="RIBONUCLEASE"/>
    <property type="match status" value="1"/>
</dbReference>
<reference evidence="7" key="1">
    <citation type="submission" date="2022-07" db="EMBL/GenBank/DDBJ databases">
        <title>Description and genome-wide analysis of Profundicola chukchiensis gen. nov., sp. nov., marine bacteria isolated from bottom sediments of the Chukchi Sea.</title>
        <authorList>
            <person name="Romanenko L."/>
            <person name="Otstavnykh N."/>
            <person name="Kurilenko V."/>
            <person name="Eremeev V."/>
            <person name="Velansky P."/>
            <person name="Mikhailov V."/>
            <person name="Isaeva M."/>
        </authorList>
    </citation>
    <scope>NUCLEOTIDE SEQUENCE</scope>
    <source>
        <strain evidence="7">KMM 9713</strain>
    </source>
</reference>
<dbReference type="CDD" id="cd04453">
    <property type="entry name" value="S1_RNase_E"/>
    <property type="match status" value="1"/>
</dbReference>
<dbReference type="GO" id="GO:0006364">
    <property type="term" value="P:rRNA processing"/>
    <property type="evidence" value="ECO:0007669"/>
    <property type="project" value="TreeGrafter"/>
</dbReference>
<sequence>MNKELVISTSDDLVKIALLEDGRLMEYQQEEANQKFTVGNIYLAKVKKLAPGMNAAFVGIGSKKDAFLHYHDLGPQIKSLLTYIQIVRTGKFKTHLLKSFRNEEDIKKDGKLEEVLQPGQNILVQIVKEPISTKGPRVTSEIAIPGRYLVLVPFSDRVSISQKIQNKKERDRLTMLIESIKPKNCGVIIRTVAENKKVADLHQDLIDLSEKWKGVYDNLRAKNLPKCVHSESGRAETILRDKFNADFVKIQSDDKELVKDIKELLSVIAPEKVDIVEYYNKQTPILESYGIEKQIKQSFGQNVNIPDSKGAYLVIEHTEALHVIDVNSGNIKGSKDTQEQNALDINMKAAKEVARQLRLRDMGGIVVVDFIDLRESKNKKKFYEYLKSEMARDTAKHKVLPPSRFGLVQITRQRVRPQMVIKTHEPNPNPNGEVEAPIVILDRIESKIKEISEKGQAKKLSIHMHPFVAAYIKQGIPSRRKKWAWKYKIQIKIMPRDAFKYLELHFINEDDEIVYQESN</sequence>
<dbReference type="RefSeq" id="WP_304420215.1">
    <property type="nucleotide sequence ID" value="NZ_JANCMU010000001.1"/>
</dbReference>
<protein>
    <submittedName>
        <fullName evidence="7">Rne/Rng family ribonuclease</fullName>
    </submittedName>
</protein>
<evidence type="ECO:0000256" key="2">
    <source>
        <dbReference type="ARBA" id="ARBA00022723"/>
    </source>
</evidence>
<keyword evidence="5" id="KW-0694">RNA-binding</keyword>
<keyword evidence="2" id="KW-0479">Metal-binding</keyword>
<dbReference type="GO" id="GO:0046872">
    <property type="term" value="F:metal ion binding"/>
    <property type="evidence" value="ECO:0007669"/>
    <property type="project" value="UniProtKB-KW"/>
</dbReference>